<dbReference type="InterPro" id="IPR038826">
    <property type="entry name" value="CCDC178"/>
</dbReference>
<dbReference type="PANTHER" id="PTHR35088:SF1">
    <property type="entry name" value="COILED-COIL DOMAIN-CONTAINING PROTEIN 178"/>
    <property type="match status" value="1"/>
</dbReference>
<sequence length="849" mass="98543">MPDIKLLKFPSSEEAFLPEQGKLQTVCSSRRRSCALVNTPTPCVNKAVCHIQELQTKLENWGQQGDNAQHETAHENNHSIIWKCVSTESKNAVGSTKLHIEGMGLCVQDSEGLTSLWMEAADVLMEVMSLIERLECDRRDAEKALQEEKEKAKRLLEKLESLCVWKQNEFPVAMQKEREACSTDIAELTWQLKMRRDQLPLVRDRLTNTEVLNRRLKEDIDFMRKHGPLVNERLQLETEIMKQIRTAQSEAIETFSNISHKLESLQQELKKEEFKADIENEEMNKEIETIRDHLSDKLSELRQLQTQCEVFHRKIKESVEKLTLRDGQIEALVTETNQLERKETDVNDEVRTLKAEIDEKEEILMIKNKEVLQLQNQIQSSKLEGDEKVSELKAISSQKQHDLSTLRYKNKEQTLEMEDYKRNTYQSKQAVKQLLMDHELILVKISVSEKQWKPLKDELDGVSAEHADTKAELDQLERQTFLKELRNRKQVDKVKTLVMTEMTTIDILQSNMDTEAAEYNREQTDCERVKEELQKKYEGALSTSSQLETEVEQLRHTYTEKSETIEKLKAKLNDLQTAHRSLSDDFEEKKKHQQECLDSVKEKLSLVSLRYEEISNRIKELDLKSKELNQELDTMEQTISTMPDIIEELQCLSNTLAFKHETATVVMGNVKKDIASCEQRKSHTAQIHSALLTQRQAVVKDTEVHLQKLLQDNLKLAQEYRELQRALMIARQEAVCVSERRNRAEAYVQDHKQLSLLQKRMHKAVLKYFKHRSVYSQAELARFQTLSNQNNQKMKALQEELSNSIRRLSEFLLSLTDDSTTSHVPQPANRPIADADGSSRKMPTVQIAE</sequence>
<comment type="caution">
    <text evidence="3">The sequence shown here is derived from an EMBL/GenBank/DDBJ whole genome shotgun (WGS) entry which is preliminary data.</text>
</comment>
<protein>
    <recommendedName>
        <fullName evidence="5">Coiled-coil domain-containing protein 178</fullName>
    </recommendedName>
</protein>
<organism evidence="3 4">
    <name type="scientific">Phoxinus phoxinus</name>
    <name type="common">Eurasian minnow</name>
    <dbReference type="NCBI Taxonomy" id="58324"/>
    <lineage>
        <taxon>Eukaryota</taxon>
        <taxon>Metazoa</taxon>
        <taxon>Chordata</taxon>
        <taxon>Craniata</taxon>
        <taxon>Vertebrata</taxon>
        <taxon>Euteleostomi</taxon>
        <taxon>Actinopterygii</taxon>
        <taxon>Neopterygii</taxon>
        <taxon>Teleostei</taxon>
        <taxon>Ostariophysi</taxon>
        <taxon>Cypriniformes</taxon>
        <taxon>Leuciscidae</taxon>
        <taxon>Phoxininae</taxon>
        <taxon>Phoxinus</taxon>
    </lineage>
</organism>
<feature type="coiled-coil region" evidence="1">
    <location>
        <begin position="512"/>
        <end position="585"/>
    </location>
</feature>
<name>A0AAN9C6H3_9TELE</name>
<feature type="region of interest" description="Disordered" evidence="2">
    <location>
        <begin position="819"/>
        <end position="849"/>
    </location>
</feature>
<accession>A0AAN9C6H3</accession>
<evidence type="ECO:0000256" key="1">
    <source>
        <dbReference type="SAM" id="Coils"/>
    </source>
</evidence>
<proteinExistence type="predicted"/>
<reference evidence="3 4" key="1">
    <citation type="submission" date="2024-02" db="EMBL/GenBank/DDBJ databases">
        <title>Chromosome-level genome assembly of the Eurasian Minnow (Phoxinus phoxinus).</title>
        <authorList>
            <person name="Oriowo T.O."/>
            <person name="Martin S."/>
            <person name="Stange M."/>
            <person name="Chrysostomakis Y."/>
            <person name="Brown T."/>
            <person name="Winkler S."/>
            <person name="Kukowka S."/>
            <person name="Myers E.W."/>
            <person name="Bohne A."/>
        </authorList>
    </citation>
    <scope>NUCLEOTIDE SEQUENCE [LARGE SCALE GENOMIC DNA]</scope>
    <source>
        <strain evidence="3">ZFMK-TIS-60720</strain>
        <tissue evidence="3">Whole Organism</tissue>
    </source>
</reference>
<keyword evidence="4" id="KW-1185">Reference proteome</keyword>
<evidence type="ECO:0000256" key="2">
    <source>
        <dbReference type="SAM" id="MobiDB-lite"/>
    </source>
</evidence>
<feature type="coiled-coil region" evidence="1">
    <location>
        <begin position="124"/>
        <end position="162"/>
    </location>
</feature>
<feature type="coiled-coil region" evidence="1">
    <location>
        <begin position="255"/>
        <end position="377"/>
    </location>
</feature>
<evidence type="ECO:0000313" key="3">
    <source>
        <dbReference type="EMBL" id="KAK7123439.1"/>
    </source>
</evidence>
<dbReference type="EMBL" id="JAYKXH010000024">
    <property type="protein sequence ID" value="KAK7123439.1"/>
    <property type="molecule type" value="Genomic_DNA"/>
</dbReference>
<gene>
    <name evidence="3" type="ORF">R3I93_021763</name>
</gene>
<feature type="coiled-coil region" evidence="1">
    <location>
        <begin position="780"/>
        <end position="807"/>
    </location>
</feature>
<dbReference type="Proteomes" id="UP001364617">
    <property type="component" value="Unassembled WGS sequence"/>
</dbReference>
<evidence type="ECO:0008006" key="5">
    <source>
        <dbReference type="Google" id="ProtNLM"/>
    </source>
</evidence>
<evidence type="ECO:0000313" key="4">
    <source>
        <dbReference type="Proteomes" id="UP001364617"/>
    </source>
</evidence>
<dbReference type="AlphaFoldDB" id="A0AAN9C6H3"/>
<feature type="coiled-coil region" evidence="1">
    <location>
        <begin position="706"/>
        <end position="733"/>
    </location>
</feature>
<feature type="coiled-coil region" evidence="1">
    <location>
        <begin position="611"/>
        <end position="638"/>
    </location>
</feature>
<dbReference type="PANTHER" id="PTHR35088">
    <property type="entry name" value="COILED-COIL DOMAIN-CONTAINING PROTEIN 178"/>
    <property type="match status" value="1"/>
</dbReference>
<keyword evidence="1" id="KW-0175">Coiled coil</keyword>